<dbReference type="SUPFAM" id="SSF160387">
    <property type="entry name" value="NosL/MerB-like"/>
    <property type="match status" value="1"/>
</dbReference>
<evidence type="ECO:0000313" key="1">
    <source>
        <dbReference type="EMBL" id="AXX92925.1"/>
    </source>
</evidence>
<proteinExistence type="predicted"/>
<dbReference type="InterPro" id="IPR008719">
    <property type="entry name" value="N2O_reductase_NosL"/>
</dbReference>
<evidence type="ECO:0000313" key="3">
    <source>
        <dbReference type="Proteomes" id="UP000221222"/>
    </source>
</evidence>
<evidence type="ECO:0000313" key="2">
    <source>
        <dbReference type="EMBL" id="PHO18755.1"/>
    </source>
</evidence>
<dbReference type="Proteomes" id="UP000262712">
    <property type="component" value="Chromosome"/>
</dbReference>
<dbReference type="Pfam" id="PF05573">
    <property type="entry name" value="NosL"/>
    <property type="match status" value="1"/>
</dbReference>
<name>A0A2G1DJS7_9BACT</name>
<gene>
    <name evidence="1" type="ORF">AMOL_1965</name>
    <name evidence="2" type="ORF">CPU12_04130</name>
</gene>
<organism evidence="2 3">
    <name type="scientific">Malaciobacter molluscorum LMG 25693</name>
    <dbReference type="NCBI Taxonomy" id="870501"/>
    <lineage>
        <taxon>Bacteria</taxon>
        <taxon>Pseudomonadati</taxon>
        <taxon>Campylobacterota</taxon>
        <taxon>Epsilonproteobacteria</taxon>
        <taxon>Campylobacterales</taxon>
        <taxon>Arcobacteraceae</taxon>
        <taxon>Malaciobacter</taxon>
    </lineage>
</organism>
<dbReference type="EMBL" id="CP032098">
    <property type="protein sequence ID" value="AXX92925.1"/>
    <property type="molecule type" value="Genomic_DNA"/>
</dbReference>
<evidence type="ECO:0000313" key="4">
    <source>
        <dbReference type="Proteomes" id="UP000262712"/>
    </source>
</evidence>
<dbReference type="RefSeq" id="WP_099341813.1">
    <property type="nucleotide sequence ID" value="NZ_CP032098.1"/>
</dbReference>
<dbReference type="EMBL" id="NXFY01000004">
    <property type="protein sequence ID" value="PHO18755.1"/>
    <property type="molecule type" value="Genomic_DNA"/>
</dbReference>
<accession>A0A2G1DJS7</accession>
<dbReference type="Proteomes" id="UP000221222">
    <property type="component" value="Unassembled WGS sequence"/>
</dbReference>
<dbReference type="KEGG" id="amol:AMOL_1965"/>
<reference evidence="2 3" key="1">
    <citation type="submission" date="2017-09" db="EMBL/GenBank/DDBJ databases">
        <title>Arcobacter canalis sp. nov., a new species isolated from a water canal contaminated with urban sewage.</title>
        <authorList>
            <person name="Perez-Cataluna A."/>
            <person name="Salas-Masso N."/>
            <person name="Figueras M.J."/>
        </authorList>
    </citation>
    <scope>NUCLEOTIDE SEQUENCE [LARGE SCALE GENOMIC DNA]</scope>
    <source>
        <strain evidence="2 3">F98-3</strain>
    </source>
</reference>
<keyword evidence="3" id="KW-1185">Reference proteome</keyword>
<protein>
    <submittedName>
        <fullName evidence="1">NosL domain-containing protein</fullName>
    </submittedName>
</protein>
<reference evidence="1 4" key="2">
    <citation type="submission" date="2018-08" db="EMBL/GenBank/DDBJ databases">
        <title>Complete genome of the Arcobacter molluscorum type strain LMG 25693.</title>
        <authorList>
            <person name="Miller W.G."/>
            <person name="Yee E."/>
            <person name="Bono J.L."/>
        </authorList>
    </citation>
    <scope>NUCLEOTIDE SEQUENCE [LARGE SCALE GENOMIC DNA]</scope>
    <source>
        <strain evidence="1 4">CECT 7696</strain>
    </source>
</reference>
<sequence length="193" mass="23048">MRRVLPYIFLIIISLFLYNYSKDTREDIKVEHNYMQDAPYRVVLETYKNRYICNDCDMMIKKYLNSAQVIYNHNVYFFDDVGCMIRWLDRQEFKNKAKMYVYSTDTGAYIDAKLAWYIRDANTPLGYGFGAYETSIGAITSAMTRSTIEEQIGNFKIKRETKQIYEFEEIKQFALRGETLLNPMIKRELLKKR</sequence>
<dbReference type="AlphaFoldDB" id="A0A2G1DJS7"/>